<name>A0ABW2AM55_9MICO</name>
<evidence type="ECO:0000313" key="1">
    <source>
        <dbReference type="EMBL" id="MFC6707843.1"/>
    </source>
</evidence>
<dbReference type="Proteomes" id="UP001596298">
    <property type="component" value="Unassembled WGS sequence"/>
</dbReference>
<evidence type="ECO:0000313" key="2">
    <source>
        <dbReference type="Proteomes" id="UP001596298"/>
    </source>
</evidence>
<sequence>MSTTVDLESLAETVAGYGSAYVLTTTDARVRAVAVDPVLVDGVFQLTWSRRTAANVAANPVVTLLFPPLEPRGYSLIVDGSAEDTGDVLHVSPTAAVLHRPIAHADGGPTAEDCTDDCRRI</sequence>
<comment type="caution">
    <text evidence="1">The sequence shown here is derived from an EMBL/GenBank/DDBJ whole genome shotgun (WGS) entry which is preliminary data.</text>
</comment>
<dbReference type="SUPFAM" id="SSF50475">
    <property type="entry name" value="FMN-binding split barrel"/>
    <property type="match status" value="1"/>
</dbReference>
<keyword evidence="2" id="KW-1185">Reference proteome</keyword>
<reference evidence="2" key="1">
    <citation type="journal article" date="2019" name="Int. J. Syst. Evol. Microbiol.">
        <title>The Global Catalogue of Microorganisms (GCM) 10K type strain sequencing project: providing services to taxonomists for standard genome sequencing and annotation.</title>
        <authorList>
            <consortium name="The Broad Institute Genomics Platform"/>
            <consortium name="The Broad Institute Genome Sequencing Center for Infectious Disease"/>
            <person name="Wu L."/>
            <person name="Ma J."/>
        </authorList>
    </citation>
    <scope>NUCLEOTIDE SEQUENCE [LARGE SCALE GENOMIC DNA]</scope>
    <source>
        <strain evidence="2">CCUG 58127</strain>
    </source>
</reference>
<dbReference type="RefSeq" id="WP_382404505.1">
    <property type="nucleotide sequence ID" value="NZ_JBHSWH010000001.1"/>
</dbReference>
<protein>
    <submittedName>
        <fullName evidence="1">Pyridoxamine 5'-phosphate oxidase</fullName>
    </submittedName>
</protein>
<gene>
    <name evidence="1" type="ORF">ACFQDH_22055</name>
</gene>
<organism evidence="1 2">
    <name type="scientific">Flexivirga alba</name>
    <dbReference type="NCBI Taxonomy" id="702742"/>
    <lineage>
        <taxon>Bacteria</taxon>
        <taxon>Bacillati</taxon>
        <taxon>Actinomycetota</taxon>
        <taxon>Actinomycetes</taxon>
        <taxon>Micrococcales</taxon>
        <taxon>Dermacoccaceae</taxon>
        <taxon>Flexivirga</taxon>
    </lineage>
</organism>
<accession>A0ABW2AM55</accession>
<dbReference type="EMBL" id="JBHSWH010000001">
    <property type="protein sequence ID" value="MFC6707843.1"/>
    <property type="molecule type" value="Genomic_DNA"/>
</dbReference>
<proteinExistence type="predicted"/>